<keyword evidence="4" id="KW-1185">Reference proteome</keyword>
<organism evidence="3 4">
    <name type="scientific">Marinifilum flexuosum</name>
    <dbReference type="NCBI Taxonomy" id="1117708"/>
    <lineage>
        <taxon>Bacteria</taxon>
        <taxon>Pseudomonadati</taxon>
        <taxon>Bacteroidota</taxon>
        <taxon>Bacteroidia</taxon>
        <taxon>Marinilabiliales</taxon>
        <taxon>Marinifilaceae</taxon>
    </lineage>
</organism>
<reference evidence="3 4" key="1">
    <citation type="submission" date="2018-09" db="EMBL/GenBank/DDBJ databases">
        <title>Genomic Encyclopedia of Archaeal and Bacterial Type Strains, Phase II (KMG-II): from individual species to whole genera.</title>
        <authorList>
            <person name="Goeker M."/>
        </authorList>
    </citation>
    <scope>NUCLEOTIDE SEQUENCE [LARGE SCALE GENOMIC DNA]</scope>
    <source>
        <strain evidence="3 4">DSM 21950</strain>
    </source>
</reference>
<dbReference type="InterPro" id="IPR036822">
    <property type="entry name" value="CutC-like_dom_sf"/>
</dbReference>
<dbReference type="InterPro" id="IPR005627">
    <property type="entry name" value="CutC-like"/>
</dbReference>
<evidence type="ECO:0000313" key="4">
    <source>
        <dbReference type="Proteomes" id="UP000284531"/>
    </source>
</evidence>
<dbReference type="RefSeq" id="WP_120239653.1">
    <property type="nucleotide sequence ID" value="NZ_RAPQ01000008.1"/>
</dbReference>
<dbReference type="Pfam" id="PF03932">
    <property type="entry name" value="CutC"/>
    <property type="match status" value="1"/>
</dbReference>
<dbReference type="GO" id="GO:0005507">
    <property type="term" value="F:copper ion binding"/>
    <property type="evidence" value="ECO:0007669"/>
    <property type="project" value="TreeGrafter"/>
</dbReference>
<dbReference type="FunFam" id="3.20.20.380:FF:000001">
    <property type="entry name" value="Copper homeostasis protein CutC"/>
    <property type="match status" value="1"/>
</dbReference>
<evidence type="ECO:0000313" key="3">
    <source>
        <dbReference type="EMBL" id="RKE04917.1"/>
    </source>
</evidence>
<dbReference type="Gene3D" id="3.20.20.380">
    <property type="entry name" value="Copper homeostasis (CutC) domain"/>
    <property type="match status" value="1"/>
</dbReference>
<dbReference type="EMBL" id="RAPQ01000008">
    <property type="protein sequence ID" value="RKE04917.1"/>
    <property type="molecule type" value="Genomic_DNA"/>
</dbReference>
<comment type="caution">
    <text evidence="2">Once thought to be involved in copper homeostasis, experiments in E.coli have shown this is not the case.</text>
</comment>
<evidence type="ECO:0000256" key="2">
    <source>
        <dbReference type="HAMAP-Rule" id="MF_00795"/>
    </source>
</evidence>
<gene>
    <name evidence="2" type="primary">cutC</name>
    <name evidence="3" type="ORF">BXY64_1948</name>
</gene>
<evidence type="ECO:0000256" key="1">
    <source>
        <dbReference type="ARBA" id="ARBA00007768"/>
    </source>
</evidence>
<protein>
    <recommendedName>
        <fullName evidence="2">PF03932 family protein CutC</fullName>
    </recommendedName>
</protein>
<dbReference type="PANTHER" id="PTHR12598">
    <property type="entry name" value="COPPER HOMEOSTASIS PROTEIN CUTC"/>
    <property type="match status" value="1"/>
</dbReference>
<dbReference type="GO" id="GO:0005737">
    <property type="term" value="C:cytoplasm"/>
    <property type="evidence" value="ECO:0007669"/>
    <property type="project" value="UniProtKB-SubCell"/>
</dbReference>
<accession>A0A419XAY2</accession>
<dbReference type="HAMAP" id="MF_00795">
    <property type="entry name" value="CutC"/>
    <property type="match status" value="1"/>
</dbReference>
<dbReference type="SUPFAM" id="SSF110395">
    <property type="entry name" value="CutC-like"/>
    <property type="match status" value="1"/>
</dbReference>
<comment type="subcellular location">
    <subcellularLocation>
        <location evidence="2">Cytoplasm</location>
    </subcellularLocation>
</comment>
<dbReference type="OrthoDB" id="9815677at2"/>
<dbReference type="PANTHER" id="PTHR12598:SF0">
    <property type="entry name" value="COPPER HOMEOSTASIS PROTEIN CUTC HOMOLOG"/>
    <property type="match status" value="1"/>
</dbReference>
<comment type="caution">
    <text evidence="3">The sequence shown here is derived from an EMBL/GenBank/DDBJ whole genome shotgun (WGS) entry which is preliminary data.</text>
</comment>
<name>A0A419XAY2_9BACT</name>
<comment type="similarity">
    <text evidence="1 2">Belongs to the CutC family.</text>
</comment>
<dbReference type="Proteomes" id="UP000284531">
    <property type="component" value="Unassembled WGS sequence"/>
</dbReference>
<dbReference type="AlphaFoldDB" id="A0A419XAY2"/>
<sequence length="244" mass="26999">MLEICCYSVQSAIIAEQSGANRIELCAGVYEGGTTPSLATIQLVKEKVDIPVHVIIRPRGADFCYSDVEFECMKKDILSCKKEGVEGVVSGILLADGKIDIERTKELVDLAKPMSFTFHRAFDMVENHTEALQELMEMGVDRILTSGGMQTAEEGIDLLAELVEKAKNRIIIMLGSGVNEDNIGKLRDVTGAREFHCSAKRLVKSKMEYQNPNINMGGEGSIPEFEYYEADSEKIKKVLSKLQV</sequence>
<keyword evidence="2" id="KW-0963">Cytoplasm</keyword>
<proteinExistence type="inferred from homology"/>